<protein>
    <recommendedName>
        <fullName evidence="4">Ancestral coatomer element 1 Sec16/Sec31 domain-containing protein</fullName>
    </recommendedName>
</protein>
<dbReference type="EMBL" id="LN835304">
    <property type="protein sequence ID" value="CRH00067.1"/>
    <property type="molecule type" value="Genomic_DNA"/>
</dbReference>
<sequence length="1526" mass="182592">MINKNDLFHYENIFKNKNINIIDKIKEKKKIFEESNISNLDIIHEDKASLELSSYSNLKNKVNSPIIKNGYNKDNEIEPKKDIYENYTKSNVKLINSNNINNHFINENKKNSKELTQENSNEYKCTNSFKNSTNICNENLSIKKNKRKEKSDNFKSKKKNDLSSLFDDSSNKFLNKKENITCNANTNLLFFNIDDKELKKESHDIQNEKNSEVCNINNNIYDITYAKSISKNNNNNNNENSFIICNENEREKRTANNIKREYSENESIQKNNLNMQFMNNNNNISIYSYNSDYININKEDAISEHLNSSKLEYLNNEFNNVNNEFNNSNNEFNNVNNEFNNSNNEFNNVNNEFNNSNNELDNVNNEFNNSNNEFNNINNEFNNSNNEFDNVNNEFNNSNNETNYINNGFNYTINEFNCANNRLRYTNEINITNTELTFKNEKENFNISNNKEIIQLNNEFNLYNDINKKNFIKNPIILFDDDAKLDIKDNSIEKIFKEQKDNDNRENEKLDDNNIIKGDDIYNNLRDKDIVKENKMILSNSTNKNSENNSICFCFGNNGLFFYSKKSVIKSQYLINIVEKKMKEKKVNKASNIDEYIYCLKNFPGPFSRKNNKIDEKIKHFLNGYIDFNRLKYEQNIFEYTQKNCLYNHLLNIINKPYLLNFNLQNVKCEKNDFKNSSKKKHIISYFIDNYHDKNNKNEDTSSSDYSDNTLNKKEIEHFQINDYEETKYNVKKGDKIIKKKENEDEDGIDNYTEIYYKSINNIYINNYKYEFFDFVNKEFIEELHKLENNEKITIEDIYLEYFHLCIYNSKKATQLCLKKELYKYFFLILKKYNKKKYYKMLDRYISHINTFSINEIEMTNDMKNIYKIYNYNIYDDVFTESFVFFMCLLNNKNMHFKKNILINYWYSFFTLIFHNFIFQFKENEINYMDYKEDIINFFIYLINLLYENNKTKESQFLILLLSNNPFSFDLENEKFNKKVKFSNTLIGSNSNYSYFDIFSFQVSDIYEYLCRYVKDNFFYEHLIFYKILYSYTLLEWGLLDQAKQYVDILFYYMDVIKSQKKNNYLVYLYDTLLDKTKYIFSQKKNLLTCQDKFIDDSIYNFKVISNASLKGNKDICTNEHIKMYQMESSKNDISNFEEKNITDCKYNSTKNDFENNYLFSNKNENNISVHNNDFIYENKSNIPITENNLYISTANEFNSRLNHMTNENNFMFLNNNIFIENNKNNQHVNNSELNSEDINHYDKTTEKYSQENCMNENYFHSQNFNSQNVIYNNQKNYYTYSDNKDINNGYVKNNKNFPSQSENNLNLNEQALNKIDSVPKENFINEERQKYQWNSNELNKEENINNLIDNNSTILTNQTLNNNLYNNCYNKVENNNTSTINNEDSNEKNVKGNYLNNENNDINENISNPNNVPQKTNQEGSNENNIDIINLGKNLISGFISNIKEKIKKTEVQEDNLFYYDYEKKRWREKGVTSDEEKEREQEKLKREMEIKNISPPPLAANFSNRNKNPLNITDVRSRYVDYFN</sequence>
<dbReference type="KEGG" id="prel:PRELSG_0916700"/>
<dbReference type="Proteomes" id="UP000220158">
    <property type="component" value="Chromosome 9"/>
</dbReference>
<evidence type="ECO:0000256" key="1">
    <source>
        <dbReference type="SAM" id="Coils"/>
    </source>
</evidence>
<dbReference type="VEuPathDB" id="PlasmoDB:PRELSG_0916700"/>
<organism evidence="2 3">
    <name type="scientific">Plasmodium relictum</name>
    <dbReference type="NCBI Taxonomy" id="85471"/>
    <lineage>
        <taxon>Eukaryota</taxon>
        <taxon>Sar</taxon>
        <taxon>Alveolata</taxon>
        <taxon>Apicomplexa</taxon>
        <taxon>Aconoidasida</taxon>
        <taxon>Haemosporida</taxon>
        <taxon>Plasmodiidae</taxon>
        <taxon>Plasmodium</taxon>
        <taxon>Plasmodium (Haemamoeba)</taxon>
    </lineage>
</organism>
<proteinExistence type="predicted"/>
<name>A0A1J1H692_PLARL</name>
<accession>A0A1J1H692</accession>
<keyword evidence="3" id="KW-1185">Reference proteome</keyword>
<dbReference type="GeneID" id="39736179"/>
<evidence type="ECO:0008006" key="4">
    <source>
        <dbReference type="Google" id="ProtNLM"/>
    </source>
</evidence>
<dbReference type="OMA" id="LYYYIDV"/>
<dbReference type="RefSeq" id="XP_028533072.1">
    <property type="nucleotide sequence ID" value="XM_028676599.1"/>
</dbReference>
<keyword evidence="1" id="KW-0175">Coiled coil</keyword>
<dbReference type="Gene3D" id="1.20.120.330">
    <property type="entry name" value="Nucleotidyltransferases domain 2"/>
    <property type="match status" value="1"/>
</dbReference>
<dbReference type="OrthoDB" id="8918678at2759"/>
<feature type="coiled-coil region" evidence="1">
    <location>
        <begin position="311"/>
        <end position="401"/>
    </location>
</feature>
<evidence type="ECO:0000313" key="3">
    <source>
        <dbReference type="Proteomes" id="UP000220158"/>
    </source>
</evidence>
<gene>
    <name evidence="2" type="ORF">PRELSG_0916700</name>
</gene>
<reference evidence="2 3" key="1">
    <citation type="submission" date="2015-04" db="EMBL/GenBank/DDBJ databases">
        <authorList>
            <consortium name="Pathogen Informatics"/>
        </authorList>
    </citation>
    <scope>NUCLEOTIDE SEQUENCE [LARGE SCALE GENOMIC DNA]</scope>
    <source>
        <strain evidence="2 3">SGS1</strain>
    </source>
</reference>
<evidence type="ECO:0000313" key="2">
    <source>
        <dbReference type="EMBL" id="CRH00067.1"/>
    </source>
</evidence>